<dbReference type="Pfam" id="PF04773">
    <property type="entry name" value="FecR"/>
    <property type="match status" value="1"/>
</dbReference>
<dbReference type="EMBL" id="CP015118">
    <property type="protein sequence ID" value="ARN18997.1"/>
    <property type="molecule type" value="Genomic_DNA"/>
</dbReference>
<dbReference type="AlphaFoldDB" id="A0A1W6L476"/>
<name>A0A1W6L476_9BURK</name>
<dbReference type="InterPro" id="IPR012373">
    <property type="entry name" value="Ferrdict_sens_TM"/>
</dbReference>
<dbReference type="STRING" id="946333.A4W93_03165"/>
<dbReference type="InterPro" id="IPR006860">
    <property type="entry name" value="FecR"/>
</dbReference>
<dbReference type="KEGG" id="rgu:A4W93_03165"/>
<organism evidence="1 2">
    <name type="scientific">Piscinibacter gummiphilus</name>
    <dbReference type="NCBI Taxonomy" id="946333"/>
    <lineage>
        <taxon>Bacteria</taxon>
        <taxon>Pseudomonadati</taxon>
        <taxon>Pseudomonadota</taxon>
        <taxon>Betaproteobacteria</taxon>
        <taxon>Burkholderiales</taxon>
        <taxon>Sphaerotilaceae</taxon>
        <taxon>Piscinibacter</taxon>
    </lineage>
</organism>
<dbReference type="PANTHER" id="PTHR30273:SF2">
    <property type="entry name" value="PROTEIN FECR"/>
    <property type="match status" value="1"/>
</dbReference>
<evidence type="ECO:0000313" key="2">
    <source>
        <dbReference type="Proteomes" id="UP000193427"/>
    </source>
</evidence>
<proteinExistence type="predicted"/>
<dbReference type="RefSeq" id="WP_237357679.1">
    <property type="nucleotide sequence ID" value="NZ_BSPR01000002.1"/>
</dbReference>
<reference evidence="1 2" key="1">
    <citation type="submission" date="2016-04" db="EMBL/GenBank/DDBJ databases">
        <title>Complete genome sequence of natural rubber-degrading, novel Gram-negative bacterium, Rhizobacter gummiphilus strain NS21.</title>
        <authorList>
            <person name="Tabata M."/>
            <person name="Kasai D."/>
            <person name="Fukuda M."/>
        </authorList>
    </citation>
    <scope>NUCLEOTIDE SEQUENCE [LARGE SCALE GENOMIC DNA]</scope>
    <source>
        <strain evidence="1 2">NS21</strain>
    </source>
</reference>
<protein>
    <submittedName>
        <fullName evidence="1">Uncharacterized protein</fullName>
    </submittedName>
</protein>
<dbReference type="GO" id="GO:0016989">
    <property type="term" value="F:sigma factor antagonist activity"/>
    <property type="evidence" value="ECO:0007669"/>
    <property type="project" value="TreeGrafter"/>
</dbReference>
<dbReference type="Gene3D" id="2.60.120.1440">
    <property type="match status" value="1"/>
</dbReference>
<accession>A0A1W6L476</accession>
<gene>
    <name evidence="1" type="ORF">A4W93_03165</name>
</gene>
<dbReference type="Proteomes" id="UP000193427">
    <property type="component" value="Chromosome"/>
</dbReference>
<evidence type="ECO:0000313" key="1">
    <source>
        <dbReference type="EMBL" id="ARN18997.1"/>
    </source>
</evidence>
<sequence length="258" mass="28187">MTLDPPPDRKARPWYLAAALVVLLLSAVLGASFVGWAYWRQQPDYANTYLTNRGAQLDVALPDTTRMTLDSSTRAEVLLYGSRRVVRLSTGQVVFEVPQDGRPFEVQAGPWRIETAGARFAVRHTPRVDKDTRGQVAVEEGRVQVRMGGATVDLGAGEQVAGDATGRLGAVSRVAPDAIASWRSGRVSFDATPLVEVLAEFERYGSTGLVPADPQVGALPVTGIFDPRRPEDLRRRLPELLPVRLQARGQFTEVVDAR</sequence>
<dbReference type="PANTHER" id="PTHR30273">
    <property type="entry name" value="PERIPLASMIC SIGNAL SENSOR AND SIGMA FACTOR ACTIVATOR FECR-RELATED"/>
    <property type="match status" value="1"/>
</dbReference>
<keyword evidence="2" id="KW-1185">Reference proteome</keyword>